<reference evidence="5 6" key="1">
    <citation type="submission" date="2017-06" db="EMBL/GenBank/DDBJ databases">
        <authorList>
            <person name="Kim H.J."/>
            <person name="Triplett B.A."/>
        </authorList>
    </citation>
    <scope>NUCLEOTIDE SEQUENCE [LARGE SCALE GENOMIC DNA]</scope>
    <source>
        <strain evidence="5 6">DSM 19307</strain>
    </source>
</reference>
<name>A0A239GHY6_EKHLU</name>
<feature type="domain" description="Secretion system C-terminal sorting" evidence="4">
    <location>
        <begin position="5885"/>
        <end position="5957"/>
    </location>
</feature>
<dbReference type="NCBIfam" id="TIGR04183">
    <property type="entry name" value="Por_Secre_tail"/>
    <property type="match status" value="1"/>
</dbReference>
<dbReference type="RefSeq" id="WP_089355629.1">
    <property type="nucleotide sequence ID" value="NZ_FZPD01000002.1"/>
</dbReference>
<dbReference type="InterPro" id="IPR013783">
    <property type="entry name" value="Ig-like_fold"/>
</dbReference>
<feature type="signal peptide" evidence="2">
    <location>
        <begin position="1"/>
        <end position="19"/>
    </location>
</feature>
<gene>
    <name evidence="5" type="ORF">SAMN05421640_0854</name>
</gene>
<evidence type="ECO:0000313" key="6">
    <source>
        <dbReference type="Proteomes" id="UP000198393"/>
    </source>
</evidence>
<proteinExistence type="predicted"/>
<feature type="chain" id="PRO_5012737652" evidence="2">
    <location>
        <begin position="20"/>
        <end position="5962"/>
    </location>
</feature>
<dbReference type="EMBL" id="FZPD01000002">
    <property type="protein sequence ID" value="SNS68760.1"/>
    <property type="molecule type" value="Genomic_DNA"/>
</dbReference>
<evidence type="ECO:0000256" key="2">
    <source>
        <dbReference type="SAM" id="SignalP"/>
    </source>
</evidence>
<evidence type="ECO:0000313" key="5">
    <source>
        <dbReference type="EMBL" id="SNS68760.1"/>
    </source>
</evidence>
<sequence length="5962" mass="613477">MRRLFLYLFIATISFLSYSQPVISNADWFDQNSDGQIDQVVLTFDVNVDITDATAAAGSFDVILINGGAITFDDNDYSNANQPTLTLNFTGNQLNTTSISGLTVTYQPGASSIVNAGGATEVLTGEVGANGGTYSDSAAPQIVDFRYEDNDSDAQIDQFVVSFSEALDAASVLSANDLLFTNDGDFDGALFGTNNSNLLGAGGETNVTVVLGTASTVTDTEENSGAIAVNTQNTFSLTDGTNTNATLGAQGQATFSDGAAPQILDFEYEDNDADGQIDQFVITFSEILDAASTLSANDLTLTNVGDFTSAAFGADATDLVTAAAANVTVPLGTESTIGDTEENSGTIAISSQNAFSITDGTNINNTLGAQSLASFSDGAAPQITDFEYGDNDADGRIDQFIVSFSEALDAASVLSANDLSFSNDGDFDGALFGPDATDLVVAAVSNVTVVLGTESTVVDTEENSAAIAVNTLNGFSLTDGTNVNATLGAQSQATFSDGAAPQITDFQYLDNDLDGQIDRFVVSFSEALDAASVLSADDLLFTNDGDFDGALFGTNTTNLLGSGGETNVTVVLGTASTVADTEENSGTIAINTQNAFSLTDGTNTNATLGAQGQATFSDGAGPVIISAVTSDNNLNGQIDRMTLTFSENIDDGNSGIFDNTTVDVAGYVGEAKVSGDDDNAEVIISFTESGSGDTGATPNVTLLFGQVEDASTISIGSSQVFSGTTDGAAPQITDFEYQDNDNDGMIDQLALSFSETLDAASVLSANDLIFTNDGDFDGALFGADATDLVTGAISSVTVVLGTASTVVDTEENSAAIAVNTQNAFSLTDGTNINNTLGAQGQATFTDGAGPVILSAVTSDNDLDGQIDRITLTFSENIDDGNSGVFDNTTVNVAGYAGETKVSGDDDNAEVIISFTESGSGDTGATPSITLQAGQVEDGLTNSIAGSQVFAGTTDGAAPRITNFEYEDNDADGRIDQFIVSFSETLDAASVLSANDLSFSNDGDFDGALFGPDATDLVVAAVSNVTVVLGTASTVVDTEENSAAIAVNTLNGFSLTDGTNVNATLGAQSQATFSDGAAPQITDFQYLDNDLDGQIDRFVVSFSEALDAASVLSADDLLFTNDGDFDGALFGTNTTNLLGSGGETNVTVVLGTASTVADTEENSGTIAINTQNAFSLTDGTNTNATLGAQGQATFSDGAGPVIISAVTSDNNLNGQIDRMTLTFSENIDDGNSGIFDNTTVDVAGYVGEAKVSGDDDNAEVIISFTESGSGDTGATPNVTLLFGQVEDASTISIGSSQVFSGTTDGAAPQITDFEYQDNDNDGMIDQLALSFSETLDAASVLSANDLIFTNDGDFDGALFGADATDLVTGAISSVTVVLGTASTVVDTEENSAAIAVNTQNAFSLTDGTNINNTLGAQGQATFTDGAAPIVADLEIFDTTVDGFIDRIDITFSENIDTDDGAAPATADLGTLTLPDGETVSNAISIPVISDPAGGTNIVSVTGIADQLAENTGIGSLDIDGLTGRWEDATGNAIIAAGDDFETLTDGANPALVSSFPADNSASFPPASNITLTFSEDVVFGSGNIDLNNITTPASSVSYDVTSAPELSLATNTVTIDPASDLTLTNEYAIQIAATAIDDGTGNSYPGILNNDDLDFIANNTAPVECPYDYQTNYNESGSGSNNGHLASSQCNTDPASISSLIDTQTEAVNVFHYHLQNGDNTRENVTSVTIRRGAGDDVDWSVALGGAILIDENGQSQAGVISADNIAFTSIPHGNGALGDLPGNDDGDDGTYLGKEYALRIWFNTNLGAEAIDIDGKDLEFELSTDDLTNVDRVSFGGNYTTSSTPITTSVTVNVVATEYVFDVQPSDVSATAVMSPPVTLEAIDENGNRDLDYDNVADAVQITSTGSLSPIYATPSVANASDWVNGIGTVSEIVHNAPASGRELNTTGGALTDAPTSTTFEITADVAPPVFLNAYYYDTDGDGDIDEIAVEMGEEIDETTAVAGEFTLGSGSVDDAIFSGPANNPLDATDTDEYFTLQVTVPGTQVTTLGYTQGTLADVSGNLANSNASITTVDVADPVFVAAHFFDAETVNGVIDEVVIEMSEPIEDGTIVPGDFSIDGATPTLDASISNSLDPDVTDDKYFTFTVSLVGTTTFPTSYTAGSLTDVGSNNAASDGSITESDMASPVIINSLSLDTDGNGNTDAIELEFSESVKDITFSLSISDWAVSSDNFVSGLQDDVITGFSSEVTDLAAVDVFDDQYVRLEWNPTNTSGTGAYHLEYTNGGDDITDNSSNLNAIVNLSNQAITDGALPVFLSASTIDDGNGYLDGILVRFSDVIDVAGTLDEDPTGGFDDFSIAGGYTITAVTPVAGAGNDDDEIILTVTEMGSYDTDATPGVTVNGGELDDTDANTIPGATLTAIDNADPVFVSATTADSDSDGQIDEINILFSEDVDAGTIDEISAGGFDDFSVVGYTISAVTPLAGTGVDDNEIVLTITQSGSNDTGATPDVTVNASQVDDLVANTAATATLTSIDGAPILITDATWNDANTVDGNIDQVVLTFSEAVDITDALFAADGFDGIEINGGANVIDLGDYSGDGVTTLTLDFDGSPITGTGISGQTVAYVAAGTNDIIEDGISANEMADATAPINNTDNATPIANTISISSDNATSNTHAVTGNTVTLAFTVDDDFGTDPTVTFKSGGANINNAITVDNSSAPNYEATFDVNSLDTDGLVTFTIDFTDDGGNAGTTVTAVSDATSVTIDKVAPTLVITRNAVTNGSISGTNDNAVSFDLAFSEVIDVANFNESDITLNLGGATADPLAGGDLVDDGDNQNFTLNVSNVGGDGTIDITVSGTGTQDLAGNTLAGDETSESFTIDNTAPTATITRNAVSNGSFTGTNDASVSFDIAFSTPIDNSTFVLGDVTINNPGGVTLGAASLTPDGDDQNYTFTIPVTAGDGDLSISMAAGSVNDAATNGLGSAAASGTITIDNTAPTASNVTITSDNGTNNNQAVTGNTVTLSFTVDDDLTGNPSATFRSGGAVINNSVSIGGSNPNYNASFVVDAADEDGNVTFTLDFTDDAGNSATQVTSVSGTGAGSSVNVDNTIPTLTITRNTPGAGTVNGTNSASVSFDLAFSEVMDAGFDFNDISLDVSGVTADPLAVGNLVDDGGGDYTLTVNNVAGDGTLGITVSGAGSPDPAGNTLASDVTSAVFTIDNTAPTATITRNAVSNGSFTGTNDASVSFDIAFSTPIDNSTFVLGDVTINNPGGVTLGAASLTPDGDDQNYTFTIPVTAGDGDLSISMAAGSVNDAATNGLGSAAASGTITIDNTAPTASNVTISSNNGTNINQAVTGNTVTLSFTVDDDLTGNPSATFRSGGAVINNSVSIGGSNPNYNASFVVDAADEDGNVTFTLDFTDDAGNSATQVTSVSGTGAGSSVNVDNTIPTLTITRNTPGAGTVNGTNSTSVSFDLAFSEVMDAGFDFNDISLDVSGVTADPLAAGNLVDDGGGDYTLTVNNVAGDGTLGITVSGAGSPDPAGNTLASDVTSAVFTIDNTAPTATITRNAVSSGSFAGTTDASISFDISFSTPIDNSTFVLGDVTINNPGGVTLGAASLTPDGDDQNYTFTIPVTAGDGDLSISLAAGSVEDDATNGLGSAATSGIISIDNTAPTASNVTLSSNNGTNADQANTGNTVSLSFTVDDDLTGNPTVAFRSGGVAVAGTVTISGVNPTYTASYVVDAGDRDGNVTFTLDFIDDAGNAATQVTAVSGTGAGTSVNVDNTNPTLTITRNAPGAGTVDGTNSNSVSFDLAFSEVMDAGFDFNDISLDFSGVTADPLAAGNLVDDGGGDYTLTVNNIVGDGTLGITVSGAGSPDLAGNTLVSDVTSDVFTIDNTAPTATITRNAVSSGSFTGTNDASVSFDISFSTTIDNSTFVVGDVTINNPGGVTLGAASLTPDGDDQNYTFTIPVTGGDGDLSISMAVGSIADDATNGLGSAASSGTITIDNTAPTASNVTLSSNNGTNTDQANTGNTVSLSFTVDDDLTGNPTVAFRSGGVSVAGGVTITGANPNYTASYVVDAGDKDGNVTFTLNFTDDAGNAATQVTAVSGTGAGTSVNVDNTIPTLTITRNAPAAGTVDGTNSNSVSFDLAFSEVMDAGFDFSDISLNLSGVTADVLAAGDLVDDGGGDYTLTVSNIIGDGTLGITVSGAGSPDPAGNTLASDVTSSVFTIDNTAPTLQSATANSSTSITITLDDNVQILSNTPGDFIVTDAQGTTFTVTGVSDGTAGDASLNLTVNDFSGSVGDLTVTYASSTSNYADLSTNQLADDATGLLIERNLNVAPSLTENSTGLTEDTASDVAMYRSNTTGVETSTPVDITPNIAGTSTITVYSDAGLSTMVYQETNVTGSVSPTLADFFPSIDFSDGNADHGIYTFYITETATNSADSEGPSAKYSIALLDAVSLSPDANAFSEDNNTGTTLTVNNHPSDQTLRFTGNGLTDVNYGSTTSSLRFVPSSAGSTNSPHDIRLEFENADGETANFIAQTIVVNSANNVLSSGQTTSFCRVDGIEVINVNSNPSGIDTGEDTDTSQQDFYDVEAYYIKNGSRYTGITGSTTGIAGAGNISRIILPYDRNGDDVDDRDDGTLGITAGDPTFAANGIWKIDPSALTDDLFTPSTERADIDTIRLIYYVVDEVNTTVFQQISQVDIYIYPDPVVEITSSNDVVCEDEDPFALTATLNGVSVTVDSYEISLGASSATITGNLFDPANPLGMATAPDDPSGDYEIIYTSDLSDGGNGCTDMDTINIEVLAKPGIKELDTDISGRGEFDAINNIYTIEYCEGETFDDLSITLDGNDEIRWYTNSFLTTELDIVDGNADGSLVTATDFFGISEVQGGEDEDFYYVLVDNLDKGGVCQSDVIQVRFIGHSTPDTPEADLTSSTAGGSINATSVEYNYCVNTGASATIEDIILNPLPATGEAYFTVLAADTVLFAQLTNTTMQFDSLLSDLTAGASYEFEILIVDYDNSFPATEPAEGTEFTGCASDTLTVAINVFEIPSAPVQSEFADNPNMVGDVITYYMCAGEELPDISINPPNGVNEYLYEWSLTRGGSPLTISDNQGDRLQVDDYNNSFGVDVINTPGTYSLYTAINSNVRNDADFTGCTSDTTQVSLIVYPVPGTPTIDAPTNTSVGTPTGGFDYSFNYCVGAGTGLPSNTPFDVTVPSSATAGNDERLIWFTATDDGTAIANANPVAFGTNVTATNLGMAGATNETFEFAVIHNTDLVPGYDEFEGCFSDTVFVQILVSTIPATQFRIDGITAGETTTFSFFDVNASIIATDGVVFEIRDASNALVDGSTQSDLTPAAFSIPTAGRYTASLSITTSAGCEETETREFQVLEKITVTGLYTQDFESSDGGWFAEFQSDDGLTGDLNTPARQSSWAWGAKTNASVPEIVNFSGGADGTSSGWHTNLTGTYQGGEESYVYSPAFDISTLVNPALSMYTFRSLDSSKDGVVMQYSTDDGETWKNIGDYNPANTVPSTGNNWYTENGISSAPGDLTVGWDAGLSTDFNTGDVGWANQLANPDSIVWKESVHALEFDATDDLTNVRFRFALGASGAITDVKEGLGFSFDELTLFQLDRNVLVEQFSSMLSATSRSVNNAIRQSTPNVLAINYFTGISNSGARFDQLNRRSKAGPAARSSYYGIDRVPSSVLDGDLYPQTNSLNWDENDVEIKSIQPTKFLLPLGTNGVRIDNNGADDQRIEASISFVAQNSEPENFDITFHFAVVEKEVLITDILADDPNFDTGVYQNDDTLRNVLRVMLPDAAGFSHKGVVNPGQTFDYTIEWNITDVYAPDELRVIAFVQNRKTKQILQAGWGEVNGKTQLALGLDEQLDDMDIYPNPADQVVTLDFADPIVEETEWVIFDQAGREVLKGQITKGTRTLTIETKDVPSGLYFIYLYAEERKRQSRRVLILH</sequence>
<accession>A0A239GHY6</accession>
<dbReference type="OrthoDB" id="1522390at2"/>
<dbReference type="InterPro" id="IPR032812">
    <property type="entry name" value="SbsA_Ig"/>
</dbReference>
<dbReference type="Pfam" id="PF18962">
    <property type="entry name" value="Por_Secre_tail"/>
    <property type="match status" value="1"/>
</dbReference>
<evidence type="ECO:0000259" key="4">
    <source>
        <dbReference type="Pfam" id="PF18962"/>
    </source>
</evidence>
<evidence type="ECO:0000256" key="1">
    <source>
        <dbReference type="ARBA" id="ARBA00022729"/>
    </source>
</evidence>
<dbReference type="Gene3D" id="2.60.40.10">
    <property type="entry name" value="Immunoglobulins"/>
    <property type="match status" value="1"/>
</dbReference>
<organism evidence="5 6">
    <name type="scientific">Ekhidna lutea</name>
    <dbReference type="NCBI Taxonomy" id="447679"/>
    <lineage>
        <taxon>Bacteria</taxon>
        <taxon>Pseudomonadati</taxon>
        <taxon>Bacteroidota</taxon>
        <taxon>Cytophagia</taxon>
        <taxon>Cytophagales</taxon>
        <taxon>Reichenbachiellaceae</taxon>
        <taxon>Ekhidna</taxon>
    </lineage>
</organism>
<dbReference type="Proteomes" id="UP000198393">
    <property type="component" value="Unassembled WGS sequence"/>
</dbReference>
<dbReference type="InterPro" id="IPR026444">
    <property type="entry name" value="Secre_tail"/>
</dbReference>
<evidence type="ECO:0000259" key="3">
    <source>
        <dbReference type="Pfam" id="PF13205"/>
    </source>
</evidence>
<dbReference type="Pfam" id="PF13205">
    <property type="entry name" value="Big_5"/>
    <property type="match status" value="1"/>
</dbReference>
<protein>
    <submittedName>
        <fullName evidence="5">Ig-like domain-containing protein</fullName>
    </submittedName>
</protein>
<keyword evidence="1 2" id="KW-0732">Signal</keyword>
<feature type="domain" description="SbsA Ig-like" evidence="3">
    <location>
        <begin position="1546"/>
        <end position="1645"/>
    </location>
</feature>
<keyword evidence="6" id="KW-1185">Reference proteome</keyword>